<keyword evidence="1" id="KW-0472">Membrane</keyword>
<feature type="transmembrane region" description="Helical" evidence="1">
    <location>
        <begin position="45"/>
        <end position="66"/>
    </location>
</feature>
<protein>
    <submittedName>
        <fullName evidence="2">Uncharacterized protein</fullName>
    </submittedName>
</protein>
<sequence>MSMYASYNMNSYVQMIKIWFLFIRVLLFLMYHATNISKGQFYCSIVLYTDGVVIVSCCNHLLNWIINQLTQCHTALSI</sequence>
<evidence type="ECO:0000313" key="2">
    <source>
        <dbReference type="EMBL" id="MBX69762.1"/>
    </source>
</evidence>
<organism evidence="2">
    <name type="scientific">Rhizophora mucronata</name>
    <name type="common">Asiatic mangrove</name>
    <dbReference type="NCBI Taxonomy" id="61149"/>
    <lineage>
        <taxon>Eukaryota</taxon>
        <taxon>Viridiplantae</taxon>
        <taxon>Streptophyta</taxon>
        <taxon>Embryophyta</taxon>
        <taxon>Tracheophyta</taxon>
        <taxon>Spermatophyta</taxon>
        <taxon>Magnoliopsida</taxon>
        <taxon>eudicotyledons</taxon>
        <taxon>Gunneridae</taxon>
        <taxon>Pentapetalae</taxon>
        <taxon>rosids</taxon>
        <taxon>fabids</taxon>
        <taxon>Malpighiales</taxon>
        <taxon>Rhizophoraceae</taxon>
        <taxon>Rhizophora</taxon>
    </lineage>
</organism>
<evidence type="ECO:0000256" key="1">
    <source>
        <dbReference type="SAM" id="Phobius"/>
    </source>
</evidence>
<keyword evidence="1" id="KW-0812">Transmembrane</keyword>
<reference evidence="2" key="1">
    <citation type="submission" date="2018-02" db="EMBL/GenBank/DDBJ databases">
        <title>Rhizophora mucronata_Transcriptome.</title>
        <authorList>
            <person name="Meera S.P."/>
            <person name="Sreeshan A."/>
            <person name="Augustine A."/>
        </authorList>
    </citation>
    <scope>NUCLEOTIDE SEQUENCE</scope>
    <source>
        <tissue evidence="2">Leaf</tissue>
    </source>
</reference>
<feature type="transmembrane region" description="Helical" evidence="1">
    <location>
        <begin position="12"/>
        <end position="33"/>
    </location>
</feature>
<name>A0A2P2QRV4_RHIMU</name>
<accession>A0A2P2QRV4</accession>
<proteinExistence type="predicted"/>
<dbReference type="AlphaFoldDB" id="A0A2P2QRV4"/>
<keyword evidence="1" id="KW-1133">Transmembrane helix</keyword>
<dbReference type="EMBL" id="GGEC01089278">
    <property type="protein sequence ID" value="MBX69762.1"/>
    <property type="molecule type" value="Transcribed_RNA"/>
</dbReference>